<feature type="domain" description="SusD-like N-terminal" evidence="7">
    <location>
        <begin position="126"/>
        <end position="249"/>
    </location>
</feature>
<evidence type="ECO:0000256" key="5">
    <source>
        <dbReference type="ARBA" id="ARBA00023237"/>
    </source>
</evidence>
<dbReference type="InterPro" id="IPR012944">
    <property type="entry name" value="SusD_RagB_dom"/>
</dbReference>
<gene>
    <name evidence="8" type="ORF">N7U62_11920</name>
</gene>
<comment type="similarity">
    <text evidence="2">Belongs to the SusD family.</text>
</comment>
<keyword evidence="3" id="KW-0732">Signal</keyword>
<protein>
    <submittedName>
        <fullName evidence="8">RagB/SusD family nutrient uptake outer membrane protein</fullName>
    </submittedName>
</protein>
<dbReference type="InterPro" id="IPR011990">
    <property type="entry name" value="TPR-like_helical_dom_sf"/>
</dbReference>
<dbReference type="RefSeq" id="WP_264138201.1">
    <property type="nucleotide sequence ID" value="NZ_JAOYOD010000001.1"/>
</dbReference>
<keyword evidence="5" id="KW-0998">Cell outer membrane</keyword>
<evidence type="ECO:0000256" key="4">
    <source>
        <dbReference type="ARBA" id="ARBA00023136"/>
    </source>
</evidence>
<evidence type="ECO:0000313" key="8">
    <source>
        <dbReference type="EMBL" id="MCV9387376.1"/>
    </source>
</evidence>
<name>A0ABT3CUX6_9BACT</name>
<dbReference type="SUPFAM" id="SSF48452">
    <property type="entry name" value="TPR-like"/>
    <property type="match status" value="1"/>
</dbReference>
<dbReference type="Gene3D" id="1.25.40.390">
    <property type="match status" value="1"/>
</dbReference>
<dbReference type="Pfam" id="PF14322">
    <property type="entry name" value="SusD-like_3"/>
    <property type="match status" value="1"/>
</dbReference>
<accession>A0ABT3CUX6</accession>
<evidence type="ECO:0000259" key="7">
    <source>
        <dbReference type="Pfam" id="PF14322"/>
    </source>
</evidence>
<sequence>MIRLFKNKINIGLLTRSFVVATCLLFSVSCSEDFLEPEPLSFYEPNATFSTESGLRSALAICDRHIRSYWVGTALGWNNTVISTEYLFSDMAVYGKTDVDGNSVDFNFADNLTPTGGIGSTRPRDGNNIGFYWNETYNGIKYANTVLTFVDDVEALSEEVKNAYKGRAYFHRAYRYMALVFQFGDVPLITKLLEVPKQNYRSTEKAAILEMITKDMEFAVEWVPEQAEMTDIGAVNKGACRMLLAKCYLAIGEWDAAEEQLDILINQSGYSLMQNSFGSFIPNSAQNTWPITRNVIWDLHRPENKLISTNSEVIMGMPNRGAQSFMGFHTMRIYAPFYNGGNVRTPSGGYAVPFYARNNDNYSDELDYGRALGRGIGTVRPSVYAQHGLWEVNGVEDNDDLRHNSTVGNWARMDSIKYTEVGSPHRGENLTLHDPVSGDLLCADTIRCWYEWPHYKLYIIDAVAESNQGANSYLGASVGSNADWYLYRLAEAYLLRAEAKYYKGDAGGAAADVNVVRERAQCSELYAGSVTIGDIVDERARELYMEEWRHMELSRVSYCLALSGQPDEWGNTYDVTTYDKQQGTDASGGSYWYQRVLKGGFYNIDGGVNSANRTLYYKMDKRNLYWPIPNYAITANNKGQLSQNFGYDGYNPNTPKWTTWEEAVADEDNVSN</sequence>
<evidence type="ECO:0000313" key="9">
    <source>
        <dbReference type="Proteomes" id="UP001300692"/>
    </source>
</evidence>
<dbReference type="Pfam" id="PF07980">
    <property type="entry name" value="SusD_RagB"/>
    <property type="match status" value="1"/>
</dbReference>
<evidence type="ECO:0000256" key="1">
    <source>
        <dbReference type="ARBA" id="ARBA00004442"/>
    </source>
</evidence>
<keyword evidence="4" id="KW-0472">Membrane</keyword>
<keyword evidence="9" id="KW-1185">Reference proteome</keyword>
<reference evidence="8 9" key="1">
    <citation type="submission" date="2022-10" db="EMBL/GenBank/DDBJ databases">
        <title>Comparative genomics and taxonomic characterization of three novel marine species of genus Reichenbachiella exhibiting antioxidant and polysaccharide degradation activities.</title>
        <authorList>
            <person name="Muhammad N."/>
            <person name="Lee Y.-J."/>
            <person name="Ko J."/>
            <person name="Kim S.-G."/>
        </authorList>
    </citation>
    <scope>NUCLEOTIDE SEQUENCE [LARGE SCALE GENOMIC DNA]</scope>
    <source>
        <strain evidence="8 9">ABR2-5</strain>
    </source>
</reference>
<dbReference type="PROSITE" id="PS51257">
    <property type="entry name" value="PROKAR_LIPOPROTEIN"/>
    <property type="match status" value="1"/>
</dbReference>
<evidence type="ECO:0000256" key="2">
    <source>
        <dbReference type="ARBA" id="ARBA00006275"/>
    </source>
</evidence>
<feature type="domain" description="RagB/SusD" evidence="6">
    <location>
        <begin position="477"/>
        <end position="647"/>
    </location>
</feature>
<dbReference type="EMBL" id="JAOYOD010000001">
    <property type="protein sequence ID" value="MCV9387376.1"/>
    <property type="molecule type" value="Genomic_DNA"/>
</dbReference>
<organism evidence="8 9">
    <name type="scientific">Reichenbachiella ulvae</name>
    <dbReference type="NCBI Taxonomy" id="2980104"/>
    <lineage>
        <taxon>Bacteria</taxon>
        <taxon>Pseudomonadati</taxon>
        <taxon>Bacteroidota</taxon>
        <taxon>Cytophagia</taxon>
        <taxon>Cytophagales</taxon>
        <taxon>Reichenbachiellaceae</taxon>
        <taxon>Reichenbachiella</taxon>
    </lineage>
</organism>
<dbReference type="InterPro" id="IPR033985">
    <property type="entry name" value="SusD-like_N"/>
</dbReference>
<proteinExistence type="inferred from homology"/>
<comment type="subcellular location">
    <subcellularLocation>
        <location evidence="1">Cell outer membrane</location>
    </subcellularLocation>
</comment>
<comment type="caution">
    <text evidence="8">The sequence shown here is derived from an EMBL/GenBank/DDBJ whole genome shotgun (WGS) entry which is preliminary data.</text>
</comment>
<evidence type="ECO:0000259" key="6">
    <source>
        <dbReference type="Pfam" id="PF07980"/>
    </source>
</evidence>
<dbReference type="Proteomes" id="UP001300692">
    <property type="component" value="Unassembled WGS sequence"/>
</dbReference>
<evidence type="ECO:0000256" key="3">
    <source>
        <dbReference type="ARBA" id="ARBA00022729"/>
    </source>
</evidence>